<proteinExistence type="inferred from homology"/>
<dbReference type="InterPro" id="IPR036138">
    <property type="entry name" value="PBP_dimer_sf"/>
</dbReference>
<feature type="region of interest" description="Disordered" evidence="4">
    <location>
        <begin position="1"/>
        <end position="107"/>
    </location>
</feature>
<dbReference type="Gene3D" id="3.30.450.330">
    <property type="match status" value="1"/>
</dbReference>
<feature type="domain" description="Penicillin-binding protein transpeptidase" evidence="6">
    <location>
        <begin position="357"/>
        <end position="662"/>
    </location>
</feature>
<evidence type="ECO:0000256" key="2">
    <source>
        <dbReference type="ARBA" id="ARBA00007171"/>
    </source>
</evidence>
<dbReference type="Gene3D" id="3.90.1310.10">
    <property type="entry name" value="Penicillin-binding protein 2a (Domain 2)"/>
    <property type="match status" value="1"/>
</dbReference>
<evidence type="ECO:0000313" key="9">
    <source>
        <dbReference type="Proteomes" id="UP000199019"/>
    </source>
</evidence>
<dbReference type="SUPFAM" id="SSF56601">
    <property type="entry name" value="beta-lactamase/transpeptidase-like"/>
    <property type="match status" value="1"/>
</dbReference>
<evidence type="ECO:0000256" key="3">
    <source>
        <dbReference type="ARBA" id="ARBA00023136"/>
    </source>
</evidence>
<gene>
    <name evidence="8" type="ORF">SAMN05216199_0211</name>
</gene>
<dbReference type="GO" id="GO:0005886">
    <property type="term" value="C:plasma membrane"/>
    <property type="evidence" value="ECO:0007669"/>
    <property type="project" value="TreeGrafter"/>
</dbReference>
<reference evidence="9" key="1">
    <citation type="submission" date="2016-10" db="EMBL/GenBank/DDBJ databases">
        <authorList>
            <person name="Varghese N."/>
            <person name="Submissions S."/>
        </authorList>
    </citation>
    <scope>NUCLEOTIDE SEQUENCE [LARGE SCALE GENOMIC DNA]</scope>
    <source>
        <strain evidence="9">CGMCC 1.6963</strain>
    </source>
</reference>
<dbReference type="GO" id="GO:0008658">
    <property type="term" value="F:penicillin binding"/>
    <property type="evidence" value="ECO:0007669"/>
    <property type="project" value="InterPro"/>
</dbReference>
<name>A0A1H9XT16_9MICO</name>
<feature type="compositionally biased region" description="Basic and acidic residues" evidence="4">
    <location>
        <begin position="682"/>
        <end position="706"/>
    </location>
</feature>
<evidence type="ECO:0000256" key="5">
    <source>
        <dbReference type="SAM" id="Phobius"/>
    </source>
</evidence>
<dbReference type="AlphaFoldDB" id="A0A1H9XT16"/>
<evidence type="ECO:0000313" key="8">
    <source>
        <dbReference type="EMBL" id="SES48823.1"/>
    </source>
</evidence>
<evidence type="ECO:0000259" key="6">
    <source>
        <dbReference type="Pfam" id="PF00905"/>
    </source>
</evidence>
<dbReference type="GO" id="GO:0071555">
    <property type="term" value="P:cell wall organization"/>
    <property type="evidence" value="ECO:0007669"/>
    <property type="project" value="TreeGrafter"/>
</dbReference>
<protein>
    <submittedName>
        <fullName evidence="8">Peptidoglycan synthetase FtsI</fullName>
    </submittedName>
</protein>
<keyword evidence="5" id="KW-0812">Transmembrane</keyword>
<dbReference type="InterPro" id="IPR005311">
    <property type="entry name" value="PBP_dimer"/>
</dbReference>
<dbReference type="RefSeq" id="WP_245735971.1">
    <property type="nucleotide sequence ID" value="NZ_FOHB01000011.1"/>
</dbReference>
<evidence type="ECO:0000259" key="7">
    <source>
        <dbReference type="Pfam" id="PF03717"/>
    </source>
</evidence>
<dbReference type="InterPro" id="IPR012338">
    <property type="entry name" value="Beta-lactam/transpept-like"/>
</dbReference>
<dbReference type="EMBL" id="FOHB01000011">
    <property type="protein sequence ID" value="SES48823.1"/>
    <property type="molecule type" value="Genomic_DNA"/>
</dbReference>
<dbReference type="Pfam" id="PF00905">
    <property type="entry name" value="Transpeptidase"/>
    <property type="match status" value="1"/>
</dbReference>
<accession>A0A1H9XT16</accession>
<keyword evidence="3 5" id="KW-0472">Membrane</keyword>
<organism evidence="8 9">
    <name type="scientific">Pedococcus cremeus</name>
    <dbReference type="NCBI Taxonomy" id="587636"/>
    <lineage>
        <taxon>Bacteria</taxon>
        <taxon>Bacillati</taxon>
        <taxon>Actinomycetota</taxon>
        <taxon>Actinomycetes</taxon>
        <taxon>Micrococcales</taxon>
        <taxon>Intrasporangiaceae</taxon>
        <taxon>Pedococcus</taxon>
    </lineage>
</organism>
<dbReference type="SUPFAM" id="SSF56519">
    <property type="entry name" value="Penicillin binding protein dimerisation domain"/>
    <property type="match status" value="1"/>
</dbReference>
<feature type="domain" description="Penicillin-binding protein dimerisation" evidence="7">
    <location>
        <begin position="155"/>
        <end position="315"/>
    </location>
</feature>
<feature type="transmembrane region" description="Helical" evidence="5">
    <location>
        <begin position="115"/>
        <end position="132"/>
    </location>
</feature>
<keyword evidence="5" id="KW-1133">Transmembrane helix</keyword>
<dbReference type="Proteomes" id="UP000199019">
    <property type="component" value="Unassembled WGS sequence"/>
</dbReference>
<dbReference type="InterPro" id="IPR050515">
    <property type="entry name" value="Beta-lactam/transpept"/>
</dbReference>
<dbReference type="Pfam" id="PF03717">
    <property type="entry name" value="PBP_dimer"/>
    <property type="match status" value="1"/>
</dbReference>
<sequence length="706" mass="74952">MTQPRGTRPGQAGSASKGATRRAAPRREGAPHPKAAPKAGQVRQVGGQGAAGQRRVPPVSARQGAGTGRPAQRPTRPARPERGPENRASAPRHPGGRKPKSLRLGTANPRRRMRVMVWTVLFVFSIFAAQLLRLQGFDAAATSADALSSRTAKVPIPAMRGRILDSQGTVLASSIERRTVTVDQTAVAQYKKSVNGVYQVVGAAGAAADLAPLVGMSAAELTPVLTGHARYRVVAKNITPLNWRKISALGIPGIYSEPTPDRNYPTSTAAASLVGFLRSDGSAGAGVEVMLDKSLSGKDGHTVYEQALDGRVIPTGHQQTTPAVPGRDVKLTINSDLQWFAQNALAQKVIQTNALSGTVVVQNVRTGELLAVASYPTFDPNQPGQSQDNWTNKAFNEVYEPGSTAKVMTASAAIEEGVVSPSTVVEVPNRIRRNGTEFKDSHDHPTEYLTFAGVLAQSSNIGTVLAGEQMKATTLHDYFYRFGLGQTSGMGFPGEGEGLLEPVKDWDGSQRYTIMYGQGVSVNALQATGVFQTIANGGVRIPPRLIADVGDGKGGWVKAEPAKPVRVVSAKTAKTVRDMLEGVVGNEGTAPEAKIPGYRVAGKTGTADRYDPKQGRYSGKTASFIGFAPADDPQLVVSVTLQRPIKGYFGGVVAGPVFRDVMTYALQELKIPPTNTKPPKVRIKEEETPAKDDPTVLRDRKSGGVR</sequence>
<dbReference type="STRING" id="587636.SAMN05216199_0211"/>
<evidence type="ECO:0000256" key="1">
    <source>
        <dbReference type="ARBA" id="ARBA00004370"/>
    </source>
</evidence>
<keyword evidence="9" id="KW-1185">Reference proteome</keyword>
<dbReference type="Gene3D" id="3.40.710.10">
    <property type="entry name" value="DD-peptidase/beta-lactamase superfamily"/>
    <property type="match status" value="1"/>
</dbReference>
<feature type="region of interest" description="Disordered" evidence="4">
    <location>
        <begin position="670"/>
        <end position="706"/>
    </location>
</feature>
<dbReference type="PANTHER" id="PTHR30627:SF1">
    <property type="entry name" value="PEPTIDOGLYCAN D,D-TRANSPEPTIDASE FTSI"/>
    <property type="match status" value="1"/>
</dbReference>
<feature type="compositionally biased region" description="Low complexity" evidence="4">
    <location>
        <begin position="32"/>
        <end position="56"/>
    </location>
</feature>
<dbReference type="InterPro" id="IPR001460">
    <property type="entry name" value="PCN-bd_Tpept"/>
</dbReference>
<dbReference type="PANTHER" id="PTHR30627">
    <property type="entry name" value="PEPTIDOGLYCAN D,D-TRANSPEPTIDASE"/>
    <property type="match status" value="1"/>
</dbReference>
<comment type="subcellular location">
    <subcellularLocation>
        <location evidence="1">Membrane</location>
    </subcellularLocation>
</comment>
<evidence type="ECO:0000256" key="4">
    <source>
        <dbReference type="SAM" id="MobiDB-lite"/>
    </source>
</evidence>
<comment type="similarity">
    <text evidence="2">Belongs to the transpeptidase family.</text>
</comment>